<sequence length="396" mass="40527">MLSRYRQIFREPGTRQFSAAGFVARLPMSMVGIGVVVMLAETRGSYSLAGAVAAVYAFATAVLGPLVGRAIDRRGQRAVTVPALLVSSSGLVALLWLAGARYPVWPLLLCAALAGVLPSVGSLVRARWAEIYAGDKRIQTAYSFEAVVDEVVYIVGPLLAITLATSFFPEAGVLGAVALSFVGTSALVIQRSSEPKVKARAAAGRSAIRFSALHVVVPALMAVGAIFGSTEVVTVAFAESEGSRSAASYLLALNAVGGCVGGLLFGAFEWKASLSKQFLYCVFSMPALLAPLLVTSSLGPLAFTIFVAGLAIAPVLIIAMALVEGLMPAESLTEGLTWATSGINVGLASGAAIGGWAVDSFDAHSAFVVPVAAGLLAGVIAGIGAGRLKAPDAARL</sequence>
<name>A0ACC6PLG4_9ACTN</name>
<reference evidence="1" key="1">
    <citation type="submission" date="2024-03" db="EMBL/GenBank/DDBJ databases">
        <title>Novel Streptomyces species of biotechnological and ecological value are a feature of Machair soil.</title>
        <authorList>
            <person name="Prole J.R."/>
            <person name="Goodfellow M."/>
            <person name="Allenby N."/>
            <person name="Ward A.C."/>
        </authorList>
    </citation>
    <scope>NUCLEOTIDE SEQUENCE</scope>
    <source>
        <strain evidence="1">MS2.AVA.5</strain>
    </source>
</reference>
<keyword evidence="2" id="KW-1185">Reference proteome</keyword>
<organism evidence="1 2">
    <name type="scientific">Streptomyces achmelvichensis</name>
    <dbReference type="NCBI Taxonomy" id="3134111"/>
    <lineage>
        <taxon>Bacteria</taxon>
        <taxon>Bacillati</taxon>
        <taxon>Actinomycetota</taxon>
        <taxon>Actinomycetes</taxon>
        <taxon>Kitasatosporales</taxon>
        <taxon>Streptomycetaceae</taxon>
        <taxon>Streptomyces</taxon>
    </lineage>
</organism>
<protein>
    <submittedName>
        <fullName evidence="1">MFS transporter</fullName>
    </submittedName>
</protein>
<dbReference type="Proteomes" id="UP001377168">
    <property type="component" value="Unassembled WGS sequence"/>
</dbReference>
<dbReference type="EMBL" id="JBBKAJ010000011">
    <property type="protein sequence ID" value="MEJ8632239.1"/>
    <property type="molecule type" value="Genomic_DNA"/>
</dbReference>
<proteinExistence type="predicted"/>
<evidence type="ECO:0000313" key="1">
    <source>
        <dbReference type="EMBL" id="MEJ8632239.1"/>
    </source>
</evidence>
<gene>
    <name evidence="1" type="ORF">WKI67_02005</name>
</gene>
<accession>A0ACC6PLG4</accession>
<evidence type="ECO:0000313" key="2">
    <source>
        <dbReference type="Proteomes" id="UP001377168"/>
    </source>
</evidence>
<comment type="caution">
    <text evidence="1">The sequence shown here is derived from an EMBL/GenBank/DDBJ whole genome shotgun (WGS) entry which is preliminary data.</text>
</comment>